<evidence type="ECO:0000256" key="1">
    <source>
        <dbReference type="PROSITE-ProRule" id="PRU00703"/>
    </source>
</evidence>
<dbReference type="Gene3D" id="3.10.580.10">
    <property type="entry name" value="CBS-domain"/>
    <property type="match status" value="1"/>
</dbReference>
<feature type="domain" description="CBS" evidence="3">
    <location>
        <begin position="340"/>
        <end position="400"/>
    </location>
</feature>
<accession>A0A6M0T4F6</accession>
<evidence type="ECO:0000313" key="5">
    <source>
        <dbReference type="Proteomes" id="UP000473089"/>
    </source>
</evidence>
<dbReference type="PANTHER" id="PTHR33121">
    <property type="entry name" value="CYCLIC DI-GMP PHOSPHODIESTERASE PDEF"/>
    <property type="match status" value="1"/>
</dbReference>
<dbReference type="PROSITE" id="PS50883">
    <property type="entry name" value="EAL"/>
    <property type="match status" value="1"/>
</dbReference>
<dbReference type="InterPro" id="IPR050706">
    <property type="entry name" value="Cyclic-di-GMP_PDE-like"/>
</dbReference>
<dbReference type="GO" id="GO:0071111">
    <property type="term" value="F:cyclic-guanylate-specific phosphodiesterase activity"/>
    <property type="evidence" value="ECO:0007669"/>
    <property type="project" value="InterPro"/>
</dbReference>
<name>A0A6M0T4F6_CLOBO</name>
<evidence type="ECO:0000313" key="4">
    <source>
        <dbReference type="EMBL" id="NFA60971.1"/>
    </source>
</evidence>
<dbReference type="Pfam" id="PF00563">
    <property type="entry name" value="EAL"/>
    <property type="match status" value="1"/>
</dbReference>
<evidence type="ECO:0000259" key="2">
    <source>
        <dbReference type="PROSITE" id="PS50883"/>
    </source>
</evidence>
<dbReference type="PROSITE" id="PS51371">
    <property type="entry name" value="CBS"/>
    <property type="match status" value="1"/>
</dbReference>
<dbReference type="Gene3D" id="3.20.20.450">
    <property type="entry name" value="EAL domain"/>
    <property type="match status" value="1"/>
</dbReference>
<dbReference type="CDD" id="cd04598">
    <property type="entry name" value="CBS_pair_GGDEF_EAL"/>
    <property type="match status" value="1"/>
</dbReference>
<comment type="caution">
    <text evidence="4">The sequence shown here is derived from an EMBL/GenBank/DDBJ whole genome shotgun (WGS) entry which is preliminary data.</text>
</comment>
<dbReference type="SUPFAM" id="SSF54631">
    <property type="entry name" value="CBS-domain pair"/>
    <property type="match status" value="1"/>
</dbReference>
<sequence length="416" mass="47806">MDMMNELDKIIKCESITTVFQPIVSLGNGDIIGYEALSRGPKNSPLHNPEKLFSAAHEYNRLWELEYLCRSKAIERAKSIDKDKHLFINVDPFIFKDEKYRKGFTKQFLAEYNMSPETIIFEITERTCIEDYKNFKSMLENYVEDGYKIAIDDIGSGYSGLKMLSYIKPHYIKMDMDLIRNIHEDSFKQNLIASIVSLANKENMKLIAEGIEKEEELIELIKLGVYAGQGYFLQSPDASFLEINEIKVHIIKSTYKKFNSSFSIYYKSCIGQIAREDNTFNIDISCKQMKNYFDNTNHTGACIVDDNIPVGLIMSHTIDSVLATQYSYAVFSNKSISLVMDNSPFIVDYNTSISDVASAAMNRKAQNIYDYIIVTRNSKYYGIVTVKRLLNFITSIERKCVKRLDPITFIPQNITI</sequence>
<dbReference type="Pfam" id="PF00571">
    <property type="entry name" value="CBS"/>
    <property type="match status" value="1"/>
</dbReference>
<dbReference type="AlphaFoldDB" id="A0A6M0T4F6"/>
<gene>
    <name evidence="4" type="ORF">EXM42_11365</name>
</gene>
<dbReference type="InterPro" id="IPR000644">
    <property type="entry name" value="CBS_dom"/>
</dbReference>
<dbReference type="Proteomes" id="UP000473089">
    <property type="component" value="Unassembled WGS sequence"/>
</dbReference>
<evidence type="ECO:0000259" key="3">
    <source>
        <dbReference type="PROSITE" id="PS51371"/>
    </source>
</evidence>
<organism evidence="4 5">
    <name type="scientific">Clostridium botulinum</name>
    <dbReference type="NCBI Taxonomy" id="1491"/>
    <lineage>
        <taxon>Bacteria</taxon>
        <taxon>Bacillati</taxon>
        <taxon>Bacillota</taxon>
        <taxon>Clostridia</taxon>
        <taxon>Eubacteriales</taxon>
        <taxon>Clostridiaceae</taxon>
        <taxon>Clostridium</taxon>
    </lineage>
</organism>
<dbReference type="InterPro" id="IPR046342">
    <property type="entry name" value="CBS_dom_sf"/>
</dbReference>
<dbReference type="InterPro" id="IPR001633">
    <property type="entry name" value="EAL_dom"/>
</dbReference>
<dbReference type="EMBL" id="SGJP01000022">
    <property type="protein sequence ID" value="NFA60971.1"/>
    <property type="molecule type" value="Genomic_DNA"/>
</dbReference>
<keyword evidence="1" id="KW-0129">CBS domain</keyword>
<reference evidence="4 5" key="1">
    <citation type="submission" date="2019-02" db="EMBL/GenBank/DDBJ databases">
        <title>Genome sequencing of Clostridium botulinum clinical isolates.</title>
        <authorList>
            <person name="Brunt J."/>
            <person name="Van Vliet A.H.M."/>
            <person name="Stringer S.C."/>
            <person name="Grant K.A."/>
            <person name="Carter A.C."/>
            <person name="Peck M.W."/>
        </authorList>
    </citation>
    <scope>NUCLEOTIDE SEQUENCE [LARGE SCALE GENOMIC DNA]</scope>
    <source>
        <strain evidence="4 5">R1125/03</strain>
    </source>
</reference>
<dbReference type="SMART" id="SM00052">
    <property type="entry name" value="EAL"/>
    <property type="match status" value="1"/>
</dbReference>
<dbReference type="SUPFAM" id="SSF141868">
    <property type="entry name" value="EAL domain-like"/>
    <property type="match status" value="1"/>
</dbReference>
<protein>
    <submittedName>
        <fullName evidence="4">EAL domain-containing protein</fullName>
    </submittedName>
</protein>
<dbReference type="InterPro" id="IPR035919">
    <property type="entry name" value="EAL_sf"/>
</dbReference>
<proteinExistence type="predicted"/>
<dbReference type="CDD" id="cd01948">
    <property type="entry name" value="EAL"/>
    <property type="match status" value="1"/>
</dbReference>
<dbReference type="PANTHER" id="PTHR33121:SF76">
    <property type="entry name" value="SIGNALING PROTEIN"/>
    <property type="match status" value="1"/>
</dbReference>
<feature type="domain" description="EAL" evidence="2">
    <location>
        <begin position="1"/>
        <end position="250"/>
    </location>
</feature>